<reference evidence="1 2" key="1">
    <citation type="submission" date="2024-06" db="EMBL/GenBank/DDBJ databases">
        <title>Genomic Encyclopedia of Type Strains, Phase IV (KMG-IV): sequencing the most valuable type-strain genomes for metagenomic binning, comparative biology and taxonomic classification.</title>
        <authorList>
            <person name="Goeker M."/>
        </authorList>
    </citation>
    <scope>NUCLEOTIDE SEQUENCE [LARGE SCALE GENOMIC DNA]</scope>
    <source>
        <strain evidence="1 2">DSM 19730</strain>
    </source>
</reference>
<dbReference type="RefSeq" id="WP_354149825.1">
    <property type="nucleotide sequence ID" value="NZ_JBEPMN010000001.1"/>
</dbReference>
<proteinExistence type="predicted"/>
<accession>A0ABV2KFP3</accession>
<evidence type="ECO:0000313" key="2">
    <source>
        <dbReference type="Proteomes" id="UP001549143"/>
    </source>
</evidence>
<name>A0ABV2KFP3_9HYPH</name>
<gene>
    <name evidence="1" type="ORF">ABID44_000206</name>
</gene>
<comment type="caution">
    <text evidence="1">The sequence shown here is derived from an EMBL/GenBank/DDBJ whole genome shotgun (WGS) entry which is preliminary data.</text>
</comment>
<sequence length="80" mass="9440">MSNIVTLHGDKRWKAVIEYRTDEGPMSVEHYFEEISDLHPVIEHGPDWNFLIRCTITLNRSDNGEEQNSVEKALREERTR</sequence>
<keyword evidence="2" id="KW-1185">Reference proteome</keyword>
<evidence type="ECO:0000313" key="1">
    <source>
        <dbReference type="EMBL" id="MET3659906.1"/>
    </source>
</evidence>
<dbReference type="Proteomes" id="UP001549143">
    <property type="component" value="Unassembled WGS sequence"/>
</dbReference>
<protein>
    <submittedName>
        <fullName evidence="1">Uncharacterized protein</fullName>
    </submittedName>
</protein>
<organism evidence="1 2">
    <name type="scientific">Aquamicrobium ahrensii</name>
    <dbReference type="NCBI Taxonomy" id="469551"/>
    <lineage>
        <taxon>Bacteria</taxon>
        <taxon>Pseudomonadati</taxon>
        <taxon>Pseudomonadota</taxon>
        <taxon>Alphaproteobacteria</taxon>
        <taxon>Hyphomicrobiales</taxon>
        <taxon>Phyllobacteriaceae</taxon>
        <taxon>Aquamicrobium</taxon>
    </lineage>
</organism>
<dbReference type="EMBL" id="JBEPMN010000001">
    <property type="protein sequence ID" value="MET3659906.1"/>
    <property type="molecule type" value="Genomic_DNA"/>
</dbReference>